<protein>
    <submittedName>
        <fullName evidence="1">Uncharacterized protein</fullName>
    </submittedName>
</protein>
<gene>
    <name evidence="1" type="ORF">ARMGADRAFT_924683</name>
</gene>
<dbReference type="OrthoDB" id="3256444at2759"/>
<dbReference type="AlphaFoldDB" id="A0A2H3DYY1"/>
<reference evidence="2" key="1">
    <citation type="journal article" date="2017" name="Nat. Ecol. Evol.">
        <title>Genome expansion and lineage-specific genetic innovations in the forest pathogenic fungi Armillaria.</title>
        <authorList>
            <person name="Sipos G."/>
            <person name="Prasanna A.N."/>
            <person name="Walter M.C."/>
            <person name="O'Connor E."/>
            <person name="Balint B."/>
            <person name="Krizsan K."/>
            <person name="Kiss B."/>
            <person name="Hess J."/>
            <person name="Varga T."/>
            <person name="Slot J."/>
            <person name="Riley R."/>
            <person name="Boka B."/>
            <person name="Rigling D."/>
            <person name="Barry K."/>
            <person name="Lee J."/>
            <person name="Mihaltcheva S."/>
            <person name="LaButti K."/>
            <person name="Lipzen A."/>
            <person name="Waldron R."/>
            <person name="Moloney N.M."/>
            <person name="Sperisen C."/>
            <person name="Kredics L."/>
            <person name="Vagvoelgyi C."/>
            <person name="Patrignani A."/>
            <person name="Fitzpatrick D."/>
            <person name="Nagy I."/>
            <person name="Doyle S."/>
            <person name="Anderson J.B."/>
            <person name="Grigoriev I.V."/>
            <person name="Gueldener U."/>
            <person name="Muensterkoetter M."/>
            <person name="Nagy L.G."/>
        </authorList>
    </citation>
    <scope>NUCLEOTIDE SEQUENCE [LARGE SCALE GENOMIC DNA]</scope>
    <source>
        <strain evidence="2">Ar21-2</strain>
    </source>
</reference>
<dbReference type="InParanoid" id="A0A2H3DYY1"/>
<evidence type="ECO:0000313" key="2">
    <source>
        <dbReference type="Proteomes" id="UP000217790"/>
    </source>
</evidence>
<organism evidence="1 2">
    <name type="scientific">Armillaria gallica</name>
    <name type="common">Bulbous honey fungus</name>
    <name type="synonym">Armillaria bulbosa</name>
    <dbReference type="NCBI Taxonomy" id="47427"/>
    <lineage>
        <taxon>Eukaryota</taxon>
        <taxon>Fungi</taxon>
        <taxon>Dikarya</taxon>
        <taxon>Basidiomycota</taxon>
        <taxon>Agaricomycotina</taxon>
        <taxon>Agaricomycetes</taxon>
        <taxon>Agaricomycetidae</taxon>
        <taxon>Agaricales</taxon>
        <taxon>Marasmiineae</taxon>
        <taxon>Physalacriaceae</taxon>
        <taxon>Armillaria</taxon>
    </lineage>
</organism>
<sequence length="155" mass="18208">VNELSTLHRHCQLFHKATYQKWAEENGFTSMLPDDRKELKTAKTESKQQTCLDPHLKECEKKEVVLPYTDELFQEVSIEWLVATNQLTDAFKHPAFKKMIYVTSRASDGVHIPNRKQTCRAIMEMFKCQLFFLHKRLQVHKEVSGVGLRLNKYPE</sequence>
<dbReference type="EMBL" id="KZ293651">
    <property type="protein sequence ID" value="PBK96078.1"/>
    <property type="molecule type" value="Genomic_DNA"/>
</dbReference>
<dbReference type="OMA" id="CEANEFI"/>
<proteinExistence type="predicted"/>
<name>A0A2H3DYY1_ARMGA</name>
<accession>A0A2H3DYY1</accession>
<evidence type="ECO:0000313" key="1">
    <source>
        <dbReference type="EMBL" id="PBK96078.1"/>
    </source>
</evidence>
<feature type="non-terminal residue" evidence="1">
    <location>
        <position position="1"/>
    </location>
</feature>
<keyword evidence="2" id="KW-1185">Reference proteome</keyword>
<dbReference type="Proteomes" id="UP000217790">
    <property type="component" value="Unassembled WGS sequence"/>
</dbReference>